<dbReference type="PANTHER" id="PTHR31569:SF4">
    <property type="entry name" value="SWIM-TYPE DOMAIN-CONTAINING PROTEIN"/>
    <property type="match status" value="1"/>
</dbReference>
<organism evidence="1 2">
    <name type="scientific">Perilla frutescens var. hirtella</name>
    <name type="common">Perilla citriodora</name>
    <name type="synonym">Perilla setoyensis</name>
    <dbReference type="NCBI Taxonomy" id="608512"/>
    <lineage>
        <taxon>Eukaryota</taxon>
        <taxon>Viridiplantae</taxon>
        <taxon>Streptophyta</taxon>
        <taxon>Embryophyta</taxon>
        <taxon>Tracheophyta</taxon>
        <taxon>Spermatophyta</taxon>
        <taxon>Magnoliopsida</taxon>
        <taxon>eudicotyledons</taxon>
        <taxon>Gunneridae</taxon>
        <taxon>Pentapetalae</taxon>
        <taxon>asterids</taxon>
        <taxon>lamiids</taxon>
        <taxon>Lamiales</taxon>
        <taxon>Lamiaceae</taxon>
        <taxon>Nepetoideae</taxon>
        <taxon>Elsholtzieae</taxon>
        <taxon>Perilla</taxon>
    </lineage>
</organism>
<reference evidence="1 2" key="1">
    <citation type="journal article" date="2021" name="Nat. Commun.">
        <title>Incipient diploidization of the medicinal plant Perilla within 10,000 years.</title>
        <authorList>
            <person name="Zhang Y."/>
            <person name="Shen Q."/>
            <person name="Leng L."/>
            <person name="Zhang D."/>
            <person name="Chen S."/>
            <person name="Shi Y."/>
            <person name="Ning Z."/>
            <person name="Chen S."/>
        </authorList>
    </citation>
    <scope>NUCLEOTIDE SEQUENCE [LARGE SCALE GENOMIC DNA]</scope>
    <source>
        <strain evidence="2">cv. PC099</strain>
    </source>
</reference>
<comment type="caution">
    <text evidence="1">The sequence shown here is derived from an EMBL/GenBank/DDBJ whole genome shotgun (WGS) entry which is preliminary data.</text>
</comment>
<dbReference type="Proteomes" id="UP001190926">
    <property type="component" value="Unassembled WGS sequence"/>
</dbReference>
<evidence type="ECO:0008006" key="3">
    <source>
        <dbReference type="Google" id="ProtNLM"/>
    </source>
</evidence>
<dbReference type="InterPro" id="IPR052579">
    <property type="entry name" value="Zinc_finger_SWIM"/>
</dbReference>
<accession>A0AAD4J8N9</accession>
<gene>
    <name evidence="1" type="ORF">C2S53_011663</name>
</gene>
<protein>
    <recommendedName>
        <fullName evidence="3">Protein FAR1-RELATED SEQUENCE</fullName>
    </recommendedName>
</protein>
<dbReference type="AlphaFoldDB" id="A0AAD4J8N9"/>
<keyword evidence="2" id="KW-1185">Reference proteome</keyword>
<sequence>MHFENTTTCRAESAHAKLKTNTGNLETCWEKMHDLLETLLNAIKASFEKSVNIVQPRYKSPVFQFLRGVVSIAALDKVLEEMKSVGEYGVDSLVCGCVMRTKCGFPYTHEIDEHIHSSEPICVDTVDRFWRKLDMKPLEGVERFREIVNPSTTSSVELEVQYKTRGAFVFDVHQSSNAMFSTKQTQKQKVMRHKRTEDIPTTLCIDQMPCVYQPFVEKIEDVNRWPLRVSCNCWKNSEEWKRCFIEIGRWEVIEEAVHCFEEFAEPNHWFILPDMGHVIASIYNVILVTLGGCYPATFLSLFSAPPATPRIITMALVKYGESKSLNHFVRVCLTLGYPFTTITLQWRNNRSDCANGWENLITTFDEKTI</sequence>
<name>A0AAD4J8N9_PERFH</name>
<evidence type="ECO:0000313" key="1">
    <source>
        <dbReference type="EMBL" id="KAH6829232.1"/>
    </source>
</evidence>
<proteinExistence type="predicted"/>
<evidence type="ECO:0000313" key="2">
    <source>
        <dbReference type="Proteomes" id="UP001190926"/>
    </source>
</evidence>
<dbReference type="PANTHER" id="PTHR31569">
    <property type="entry name" value="SWIM-TYPE DOMAIN-CONTAINING PROTEIN"/>
    <property type="match status" value="1"/>
</dbReference>
<dbReference type="EMBL" id="SDAM02000110">
    <property type="protein sequence ID" value="KAH6829232.1"/>
    <property type="molecule type" value="Genomic_DNA"/>
</dbReference>